<dbReference type="NCBIfam" id="NF005559">
    <property type="entry name" value="PRK07231.1"/>
    <property type="match status" value="1"/>
</dbReference>
<dbReference type="RefSeq" id="WP_379188574.1">
    <property type="nucleotide sequence ID" value="NZ_JBHSOW010000043.1"/>
</dbReference>
<gene>
    <name evidence="3" type="ORF">ACFPYJ_13015</name>
</gene>
<dbReference type="PANTHER" id="PTHR24321">
    <property type="entry name" value="DEHYDROGENASES, SHORT CHAIN"/>
    <property type="match status" value="1"/>
</dbReference>
<reference evidence="4" key="1">
    <citation type="journal article" date="2019" name="Int. J. Syst. Evol. Microbiol.">
        <title>The Global Catalogue of Microorganisms (GCM) 10K type strain sequencing project: providing services to taxonomists for standard genome sequencing and annotation.</title>
        <authorList>
            <consortium name="The Broad Institute Genomics Platform"/>
            <consortium name="The Broad Institute Genome Sequencing Center for Infectious Disease"/>
            <person name="Wu L."/>
            <person name="Ma J."/>
        </authorList>
    </citation>
    <scope>NUCLEOTIDE SEQUENCE [LARGE SCALE GENOMIC DNA]</scope>
    <source>
        <strain evidence="4">CGMCC 1.3240</strain>
    </source>
</reference>
<dbReference type="PRINTS" id="PR00080">
    <property type="entry name" value="SDRFAMILY"/>
</dbReference>
<dbReference type="InterPro" id="IPR020904">
    <property type="entry name" value="Sc_DH/Rdtase_CS"/>
</dbReference>
<dbReference type="GO" id="GO:0016491">
    <property type="term" value="F:oxidoreductase activity"/>
    <property type="evidence" value="ECO:0007669"/>
    <property type="project" value="UniProtKB-KW"/>
</dbReference>
<accession>A0ABW0VVV8</accession>
<evidence type="ECO:0000313" key="3">
    <source>
        <dbReference type="EMBL" id="MFC5650023.1"/>
    </source>
</evidence>
<organism evidence="3 4">
    <name type="scientific">Paenibacillus solisilvae</name>
    <dbReference type="NCBI Taxonomy" id="2486751"/>
    <lineage>
        <taxon>Bacteria</taxon>
        <taxon>Bacillati</taxon>
        <taxon>Bacillota</taxon>
        <taxon>Bacilli</taxon>
        <taxon>Bacillales</taxon>
        <taxon>Paenibacillaceae</taxon>
        <taxon>Paenibacillus</taxon>
    </lineage>
</organism>
<comment type="similarity">
    <text evidence="1">Belongs to the short-chain dehydrogenases/reductases (SDR) family.</text>
</comment>
<evidence type="ECO:0000313" key="4">
    <source>
        <dbReference type="Proteomes" id="UP001596047"/>
    </source>
</evidence>
<dbReference type="PANTHER" id="PTHR24321:SF8">
    <property type="entry name" value="ESTRADIOL 17-BETA-DEHYDROGENASE 8-RELATED"/>
    <property type="match status" value="1"/>
</dbReference>
<dbReference type="Pfam" id="PF13561">
    <property type="entry name" value="adh_short_C2"/>
    <property type="match status" value="1"/>
</dbReference>
<dbReference type="EC" id="1.1.1.-" evidence="3"/>
<protein>
    <submittedName>
        <fullName evidence="3">SDR family NAD(P)-dependent oxidoreductase</fullName>
        <ecNumber evidence="3">1.1.1.-</ecNumber>
    </submittedName>
</protein>
<dbReference type="SUPFAM" id="SSF51735">
    <property type="entry name" value="NAD(P)-binding Rossmann-fold domains"/>
    <property type="match status" value="1"/>
</dbReference>
<dbReference type="PRINTS" id="PR00081">
    <property type="entry name" value="GDHRDH"/>
</dbReference>
<dbReference type="InterPro" id="IPR002347">
    <property type="entry name" value="SDR_fam"/>
</dbReference>
<keyword evidence="2 3" id="KW-0560">Oxidoreductase</keyword>
<dbReference type="CDD" id="cd05233">
    <property type="entry name" value="SDR_c"/>
    <property type="match status" value="1"/>
</dbReference>
<comment type="caution">
    <text evidence="3">The sequence shown here is derived from an EMBL/GenBank/DDBJ whole genome shotgun (WGS) entry which is preliminary data.</text>
</comment>
<proteinExistence type="inferred from homology"/>
<dbReference type="PROSITE" id="PS00061">
    <property type="entry name" value="ADH_SHORT"/>
    <property type="match status" value="1"/>
</dbReference>
<dbReference type="Gene3D" id="3.40.50.720">
    <property type="entry name" value="NAD(P)-binding Rossmann-like Domain"/>
    <property type="match status" value="1"/>
</dbReference>
<evidence type="ECO:0000256" key="1">
    <source>
        <dbReference type="ARBA" id="ARBA00006484"/>
    </source>
</evidence>
<dbReference type="InterPro" id="IPR036291">
    <property type="entry name" value="NAD(P)-bd_dom_sf"/>
</dbReference>
<sequence length="245" mass="25994">MKNKIVLVTGATSGIGRATAILLAERGAKVIVAARREQMGQEVVEEIAAKGGEAVYLKMDVNSEESIREGIHWIVDKYGRLDAAVNNAGIVRIPTSLIDTEIKDLEEVFQTNVIGVFASMKNEIQHMLQTGGGAIVNVSSINGLRSMAKSGPYSSSKFAAQALTQSAALEFANQNIRINAVAPGPTTTEITAGLEPSIIKHLTDIIPMNRMGDSEEIAKGIVFLLSDESSFTTGATLVMDGGFTA</sequence>
<keyword evidence="4" id="KW-1185">Reference proteome</keyword>
<dbReference type="EMBL" id="JBHSOW010000043">
    <property type="protein sequence ID" value="MFC5650023.1"/>
    <property type="molecule type" value="Genomic_DNA"/>
</dbReference>
<dbReference type="Proteomes" id="UP001596047">
    <property type="component" value="Unassembled WGS sequence"/>
</dbReference>
<evidence type="ECO:0000256" key="2">
    <source>
        <dbReference type="ARBA" id="ARBA00023002"/>
    </source>
</evidence>
<name>A0ABW0VVV8_9BACL</name>